<keyword evidence="1" id="KW-0812">Transmembrane</keyword>
<organism evidence="2 3">
    <name type="scientific">Agarivorans aestuarii</name>
    <dbReference type="NCBI Taxonomy" id="1563703"/>
    <lineage>
        <taxon>Bacteria</taxon>
        <taxon>Pseudomonadati</taxon>
        <taxon>Pseudomonadota</taxon>
        <taxon>Gammaproteobacteria</taxon>
        <taxon>Alteromonadales</taxon>
        <taxon>Alteromonadaceae</taxon>
        <taxon>Agarivorans</taxon>
    </lineage>
</organism>
<keyword evidence="1" id="KW-1133">Transmembrane helix</keyword>
<dbReference type="Proteomes" id="UP001310248">
    <property type="component" value="Unassembled WGS sequence"/>
</dbReference>
<comment type="caution">
    <text evidence="2">The sequence shown here is derived from an EMBL/GenBank/DDBJ whole genome shotgun (WGS) entry which is preliminary data.</text>
</comment>
<accession>A0ABU7FZ90</accession>
<dbReference type="RefSeq" id="WP_329773850.1">
    <property type="nucleotide sequence ID" value="NZ_JAYDYW010000002.1"/>
</dbReference>
<feature type="transmembrane region" description="Helical" evidence="1">
    <location>
        <begin position="6"/>
        <end position="24"/>
    </location>
</feature>
<dbReference type="EMBL" id="JAYDYW010000002">
    <property type="protein sequence ID" value="MEE1672478.1"/>
    <property type="molecule type" value="Genomic_DNA"/>
</dbReference>
<keyword evidence="3" id="KW-1185">Reference proteome</keyword>
<sequence>MKLTEGLAIYAACLSTIVFFWNVVKGTPRYKVDLVFGSTEEDGECKFGIYVSVKNPSTHTIHLSNISLLYPYRSESVFDKIAHLFKYRTMSNTVGWVHTSLSNFKLDDKCPIALEPGQSHEVFVPEEVIEKVLSDSTKRKLRAVVQDQLWRNKYSSKFDYPKNEK</sequence>
<evidence type="ECO:0000313" key="3">
    <source>
        <dbReference type="Proteomes" id="UP001310248"/>
    </source>
</evidence>
<gene>
    <name evidence="2" type="ORF">SNR37_001807</name>
</gene>
<reference evidence="3" key="1">
    <citation type="submission" date="2023-07" db="EMBL/GenBank/DDBJ databases">
        <title>Draft genome sequence of Agarivorans aestuarii strain ZMCS4, a CAZymes producing bacteria isolated from the marine brown algae Clodostephus spongiosus.</title>
        <authorList>
            <person name="Lorente B."/>
            <person name="Cabral C."/>
            <person name="Frias J."/>
            <person name="Faria J."/>
            <person name="Toubarro D."/>
        </authorList>
    </citation>
    <scope>NUCLEOTIDE SEQUENCE [LARGE SCALE GENOMIC DNA]</scope>
    <source>
        <strain evidence="3">ZMCS4</strain>
    </source>
</reference>
<protein>
    <submittedName>
        <fullName evidence="2">Uncharacterized protein</fullName>
    </submittedName>
</protein>
<proteinExistence type="predicted"/>
<evidence type="ECO:0000256" key="1">
    <source>
        <dbReference type="SAM" id="Phobius"/>
    </source>
</evidence>
<keyword evidence="1" id="KW-0472">Membrane</keyword>
<name>A0ABU7FZ90_9ALTE</name>
<evidence type="ECO:0000313" key="2">
    <source>
        <dbReference type="EMBL" id="MEE1672478.1"/>
    </source>
</evidence>